<feature type="compositionally biased region" description="Polar residues" evidence="1">
    <location>
        <begin position="116"/>
        <end position="131"/>
    </location>
</feature>
<dbReference type="Proteomes" id="UP001590951">
    <property type="component" value="Unassembled WGS sequence"/>
</dbReference>
<protein>
    <submittedName>
        <fullName evidence="2">Uncharacterized protein</fullName>
    </submittedName>
</protein>
<accession>A0ABR4BEX2</accession>
<evidence type="ECO:0000313" key="3">
    <source>
        <dbReference type="Proteomes" id="UP001590951"/>
    </source>
</evidence>
<name>A0ABR4BEX2_9LECA</name>
<proteinExistence type="predicted"/>
<gene>
    <name evidence="2" type="ORF">ABVK25_003421</name>
</gene>
<feature type="region of interest" description="Disordered" evidence="1">
    <location>
        <begin position="101"/>
        <end position="163"/>
    </location>
</feature>
<keyword evidence="3" id="KW-1185">Reference proteome</keyword>
<evidence type="ECO:0000313" key="2">
    <source>
        <dbReference type="EMBL" id="KAL2056398.1"/>
    </source>
</evidence>
<reference evidence="2 3" key="1">
    <citation type="submission" date="2024-09" db="EMBL/GenBank/DDBJ databases">
        <title>Rethinking Asexuality: The Enigmatic Case of Functional Sexual Genes in Lepraria (Stereocaulaceae).</title>
        <authorList>
            <person name="Doellman M."/>
            <person name="Sun Y."/>
            <person name="Barcenas-Pena A."/>
            <person name="Lumbsch H.T."/>
            <person name="Grewe F."/>
        </authorList>
    </citation>
    <scope>NUCLEOTIDE SEQUENCE [LARGE SCALE GENOMIC DNA]</scope>
    <source>
        <strain evidence="2 3">Grewe 0041</strain>
    </source>
</reference>
<evidence type="ECO:0000256" key="1">
    <source>
        <dbReference type="SAM" id="MobiDB-lite"/>
    </source>
</evidence>
<dbReference type="EMBL" id="JBHFEH010000008">
    <property type="protein sequence ID" value="KAL2056398.1"/>
    <property type="molecule type" value="Genomic_DNA"/>
</dbReference>
<organism evidence="2 3">
    <name type="scientific">Lepraria finkii</name>
    <dbReference type="NCBI Taxonomy" id="1340010"/>
    <lineage>
        <taxon>Eukaryota</taxon>
        <taxon>Fungi</taxon>
        <taxon>Dikarya</taxon>
        <taxon>Ascomycota</taxon>
        <taxon>Pezizomycotina</taxon>
        <taxon>Lecanoromycetes</taxon>
        <taxon>OSLEUM clade</taxon>
        <taxon>Lecanoromycetidae</taxon>
        <taxon>Lecanorales</taxon>
        <taxon>Lecanorineae</taxon>
        <taxon>Stereocaulaceae</taxon>
        <taxon>Lepraria</taxon>
    </lineage>
</organism>
<comment type="caution">
    <text evidence="2">The sequence shown here is derived from an EMBL/GenBank/DDBJ whole genome shotgun (WGS) entry which is preliminary data.</text>
</comment>
<sequence length="349" mass="39384">MSIMERCANPKSQLEIDEWILDYLVFMAIKYVLEDYKSSESPRGNANARGKAGLPLQLVDSFLKMFRTMHPGYHGKLQLQFRLRLLKFAVMFTKRVTPTEISPSTPALQKLRDQHQNQASAFRSSDQSLSNLDLPDLSEYLAPPSHTRIKREQSSRDTTPYDFPSITPAPYTLSISLLDTLPFFMSLSAAQNSMNQTTITDVWMRLAAGYMAQAVAEQYLIYDSDRHEVLLEAFAWGFDAECGAEEGSDEWQINAMFWGEDEVVPGWEEIRDEHMQALIPPAGTDLQVHLRTLTETDLSTAKFEQCVLDFLDGLLLSQPMPMLAQVESGKVDGLSRRDAQALQEAIGMA</sequence>